<dbReference type="EMBL" id="BMJG01000012">
    <property type="protein sequence ID" value="GGC44276.1"/>
    <property type="molecule type" value="Genomic_DNA"/>
</dbReference>
<evidence type="ECO:0000313" key="6">
    <source>
        <dbReference type="EMBL" id="GGC44276.1"/>
    </source>
</evidence>
<evidence type="ECO:0000256" key="4">
    <source>
        <dbReference type="PROSITE-ProRule" id="PRU00335"/>
    </source>
</evidence>
<keyword evidence="3" id="KW-0804">Transcription</keyword>
<dbReference type="Pfam" id="PF00440">
    <property type="entry name" value="TetR_N"/>
    <property type="match status" value="1"/>
</dbReference>
<proteinExistence type="predicted"/>
<organism evidence="6 7">
    <name type="scientific">Brevibacterium sediminis</name>
    <dbReference type="NCBI Taxonomy" id="1857024"/>
    <lineage>
        <taxon>Bacteria</taxon>
        <taxon>Bacillati</taxon>
        <taxon>Actinomycetota</taxon>
        <taxon>Actinomycetes</taxon>
        <taxon>Micrococcales</taxon>
        <taxon>Brevibacteriaceae</taxon>
        <taxon>Brevibacterium</taxon>
    </lineage>
</organism>
<evidence type="ECO:0000256" key="3">
    <source>
        <dbReference type="ARBA" id="ARBA00023163"/>
    </source>
</evidence>
<keyword evidence="2 4" id="KW-0238">DNA-binding</keyword>
<dbReference type="InterPro" id="IPR009057">
    <property type="entry name" value="Homeodomain-like_sf"/>
</dbReference>
<dbReference type="InterPro" id="IPR036271">
    <property type="entry name" value="Tet_transcr_reg_TetR-rel_C_sf"/>
</dbReference>
<feature type="domain" description="HTH tetR-type" evidence="5">
    <location>
        <begin position="7"/>
        <end position="68"/>
    </location>
</feature>
<feature type="DNA-binding region" description="H-T-H motif" evidence="4">
    <location>
        <begin position="31"/>
        <end position="50"/>
    </location>
</feature>
<evidence type="ECO:0000313" key="7">
    <source>
        <dbReference type="Proteomes" id="UP000632322"/>
    </source>
</evidence>
<dbReference type="PANTHER" id="PTHR47506:SF6">
    <property type="entry name" value="HTH-TYPE TRANSCRIPTIONAL REPRESSOR NEMR"/>
    <property type="match status" value="1"/>
</dbReference>
<keyword evidence="7" id="KW-1185">Reference proteome</keyword>
<dbReference type="InterPro" id="IPR001647">
    <property type="entry name" value="HTH_TetR"/>
</dbReference>
<dbReference type="PROSITE" id="PS50977">
    <property type="entry name" value="HTH_TETR_2"/>
    <property type="match status" value="1"/>
</dbReference>
<dbReference type="SUPFAM" id="SSF48498">
    <property type="entry name" value="Tetracyclin repressor-like, C-terminal domain"/>
    <property type="match status" value="1"/>
</dbReference>
<dbReference type="RefSeq" id="WP_181271989.1">
    <property type="nucleotide sequence ID" value="NZ_BMJG01000012.1"/>
</dbReference>
<dbReference type="SUPFAM" id="SSF46689">
    <property type="entry name" value="Homeodomain-like"/>
    <property type="match status" value="1"/>
</dbReference>
<name>A0ABQ1MQ16_9MICO</name>
<protein>
    <recommendedName>
        <fullName evidence="5">HTH tetR-type domain-containing protein</fullName>
    </recommendedName>
</protein>
<gene>
    <name evidence="6" type="ORF">GCM10010974_28310</name>
</gene>
<evidence type="ECO:0000256" key="1">
    <source>
        <dbReference type="ARBA" id="ARBA00023015"/>
    </source>
</evidence>
<dbReference type="PANTHER" id="PTHR47506">
    <property type="entry name" value="TRANSCRIPTIONAL REGULATORY PROTEIN"/>
    <property type="match status" value="1"/>
</dbReference>
<evidence type="ECO:0000256" key="2">
    <source>
        <dbReference type="ARBA" id="ARBA00023125"/>
    </source>
</evidence>
<evidence type="ECO:0000259" key="5">
    <source>
        <dbReference type="PROSITE" id="PS50977"/>
    </source>
</evidence>
<reference evidence="7" key="1">
    <citation type="journal article" date="2019" name="Int. J. Syst. Evol. Microbiol.">
        <title>The Global Catalogue of Microorganisms (GCM) 10K type strain sequencing project: providing services to taxonomists for standard genome sequencing and annotation.</title>
        <authorList>
            <consortium name="The Broad Institute Genomics Platform"/>
            <consortium name="The Broad Institute Genome Sequencing Center for Infectious Disease"/>
            <person name="Wu L."/>
            <person name="Ma J."/>
        </authorList>
    </citation>
    <scope>NUCLEOTIDE SEQUENCE [LARGE SCALE GENOMIC DNA]</scope>
    <source>
        <strain evidence="7">CGMCC 1.15472</strain>
    </source>
</reference>
<dbReference type="Gene3D" id="1.10.357.10">
    <property type="entry name" value="Tetracycline Repressor, domain 2"/>
    <property type="match status" value="1"/>
</dbReference>
<dbReference type="Proteomes" id="UP000632322">
    <property type="component" value="Unassembled WGS sequence"/>
</dbReference>
<accession>A0ABQ1MQ16</accession>
<sequence length="200" mass="21958">MSGTERKDTRERILAAAADIIAEEGVTARLSVRAVAARVGVSTGSLRHHFPTQQLLRDEVMRRVYDWYLPSTDIRDTAVPPRDRLVECLRQVLSMTGIGAESRAAMTTVTESFISAEQTDDVRETYLAIQRDGQRRVEAWLQVLADEGALTDTGSIPRSARFLNTVLDGLALERALPSEDSLAQLESETLNMAADAVLGS</sequence>
<keyword evidence="1" id="KW-0805">Transcription regulation</keyword>
<comment type="caution">
    <text evidence="6">The sequence shown here is derived from an EMBL/GenBank/DDBJ whole genome shotgun (WGS) entry which is preliminary data.</text>
</comment>